<dbReference type="PROSITE" id="PS00211">
    <property type="entry name" value="ABC_TRANSPORTER_1"/>
    <property type="match status" value="1"/>
</dbReference>
<organism evidence="6 7">
    <name type="scientific">Diplocloster agilis</name>
    <dbReference type="NCBI Taxonomy" id="2850323"/>
    <lineage>
        <taxon>Bacteria</taxon>
        <taxon>Bacillati</taxon>
        <taxon>Bacillota</taxon>
        <taxon>Clostridia</taxon>
        <taxon>Lachnospirales</taxon>
        <taxon>Lachnospiraceae</taxon>
        <taxon>Diplocloster</taxon>
    </lineage>
</organism>
<name>A0A949NCH8_9FIRM</name>
<dbReference type="GO" id="GO:0098796">
    <property type="term" value="C:membrane protein complex"/>
    <property type="evidence" value="ECO:0007669"/>
    <property type="project" value="UniProtKB-ARBA"/>
</dbReference>
<keyword evidence="3" id="KW-0547">Nucleotide-binding</keyword>
<dbReference type="PANTHER" id="PTHR42798">
    <property type="entry name" value="LIPOPROTEIN-RELEASING SYSTEM ATP-BINDING PROTEIN LOLD"/>
    <property type="match status" value="1"/>
</dbReference>
<dbReference type="InterPro" id="IPR017871">
    <property type="entry name" value="ABC_transporter-like_CS"/>
</dbReference>
<evidence type="ECO:0000313" key="7">
    <source>
        <dbReference type="Proteomes" id="UP000712157"/>
    </source>
</evidence>
<feature type="domain" description="ABC transporter" evidence="5">
    <location>
        <begin position="2"/>
        <end position="241"/>
    </location>
</feature>
<dbReference type="SMART" id="SM00382">
    <property type="entry name" value="AAA"/>
    <property type="match status" value="1"/>
</dbReference>
<dbReference type="InterPro" id="IPR003439">
    <property type="entry name" value="ABC_transporter-like_ATP-bd"/>
</dbReference>
<dbReference type="EMBL" id="JAHQCW010000001">
    <property type="protein sequence ID" value="MBU9734896.1"/>
    <property type="molecule type" value="Genomic_DNA"/>
</dbReference>
<dbReference type="InterPro" id="IPR003593">
    <property type="entry name" value="AAA+_ATPase"/>
</dbReference>
<evidence type="ECO:0000256" key="4">
    <source>
        <dbReference type="ARBA" id="ARBA00022840"/>
    </source>
</evidence>
<dbReference type="Proteomes" id="UP000712157">
    <property type="component" value="Unassembled WGS sequence"/>
</dbReference>
<proteinExistence type="inferred from homology"/>
<dbReference type="CDD" id="cd03255">
    <property type="entry name" value="ABC_MJ0796_LolCDE_FtsE"/>
    <property type="match status" value="1"/>
</dbReference>
<dbReference type="FunFam" id="3.40.50.300:FF:000032">
    <property type="entry name" value="Export ABC transporter ATP-binding protein"/>
    <property type="match status" value="1"/>
</dbReference>
<dbReference type="GO" id="GO:0016887">
    <property type="term" value="F:ATP hydrolysis activity"/>
    <property type="evidence" value="ECO:0007669"/>
    <property type="project" value="InterPro"/>
</dbReference>
<dbReference type="SUPFAM" id="SSF52540">
    <property type="entry name" value="P-loop containing nucleoside triphosphate hydrolases"/>
    <property type="match status" value="1"/>
</dbReference>
<dbReference type="Pfam" id="PF00005">
    <property type="entry name" value="ABC_tran"/>
    <property type="match status" value="1"/>
</dbReference>
<dbReference type="AlphaFoldDB" id="A0A949NCH8"/>
<evidence type="ECO:0000256" key="2">
    <source>
        <dbReference type="ARBA" id="ARBA00022448"/>
    </source>
</evidence>
<accession>A0A949NCH8</accession>
<dbReference type="GO" id="GO:0022857">
    <property type="term" value="F:transmembrane transporter activity"/>
    <property type="evidence" value="ECO:0007669"/>
    <property type="project" value="UniProtKB-ARBA"/>
</dbReference>
<dbReference type="InterPro" id="IPR017911">
    <property type="entry name" value="MacB-like_ATP-bd"/>
</dbReference>
<keyword evidence="2" id="KW-0813">Transport</keyword>
<gene>
    <name evidence="6" type="ORF">KTH89_00010</name>
</gene>
<dbReference type="InterPro" id="IPR027417">
    <property type="entry name" value="P-loop_NTPase"/>
</dbReference>
<evidence type="ECO:0000259" key="5">
    <source>
        <dbReference type="PROSITE" id="PS50893"/>
    </source>
</evidence>
<comment type="caution">
    <text evidence="6">The sequence shown here is derived from an EMBL/GenBank/DDBJ whole genome shotgun (WGS) entry which is preliminary data.</text>
</comment>
<dbReference type="PANTHER" id="PTHR42798:SF7">
    <property type="entry name" value="ALPHA-D-RIBOSE 1-METHYLPHOSPHONATE 5-TRIPHOSPHATE SYNTHASE SUBUNIT PHNL"/>
    <property type="match status" value="1"/>
</dbReference>
<keyword evidence="7" id="KW-1185">Reference proteome</keyword>
<dbReference type="PROSITE" id="PS50893">
    <property type="entry name" value="ABC_TRANSPORTER_2"/>
    <property type="match status" value="1"/>
</dbReference>
<reference evidence="6" key="1">
    <citation type="submission" date="2021-06" db="EMBL/GenBank/DDBJ databases">
        <title>Description of novel taxa of the family Lachnospiraceae.</title>
        <authorList>
            <person name="Chaplin A.V."/>
            <person name="Sokolova S.R."/>
            <person name="Pikina A.P."/>
            <person name="Korzhanova M."/>
            <person name="Belova V."/>
            <person name="Korostin D."/>
            <person name="Efimov B.A."/>
        </authorList>
    </citation>
    <scope>NUCLEOTIDE SEQUENCE</scope>
    <source>
        <strain evidence="6">ASD5720</strain>
    </source>
</reference>
<keyword evidence="4 6" id="KW-0067">ATP-binding</keyword>
<evidence type="ECO:0000256" key="3">
    <source>
        <dbReference type="ARBA" id="ARBA00022741"/>
    </source>
</evidence>
<evidence type="ECO:0000256" key="1">
    <source>
        <dbReference type="ARBA" id="ARBA00005417"/>
    </source>
</evidence>
<sequence length="243" mass="26727">MLSVQNLEKTYHSNQLDSPVLKGLNLDVKQGEFAAVMGPSGSGKTTLLNILSGFLNADGGKVLLDGQDILHAQQEELTQIRQKKLGYVFQDFMLLDSLTTQENVYLPQVIAGKDQKEMMTDTELLFRQFGIRDIALKYPGQISGGQKQRVAVARALSNHPLLVLADEPTGNLDSRSGEAVMDAFIKAKEEFGATILMVTHDAKAASRTGRVITLKDGEIRSELMKNGSDRSFMEEILHYLGEA</sequence>
<protein>
    <submittedName>
        <fullName evidence="6">ABC transporter ATP-binding protein</fullName>
    </submittedName>
</protein>
<comment type="similarity">
    <text evidence="1">Belongs to the ABC transporter superfamily.</text>
</comment>
<dbReference type="Gene3D" id="3.40.50.300">
    <property type="entry name" value="P-loop containing nucleotide triphosphate hydrolases"/>
    <property type="match status" value="1"/>
</dbReference>
<dbReference type="GO" id="GO:0005524">
    <property type="term" value="F:ATP binding"/>
    <property type="evidence" value="ECO:0007669"/>
    <property type="project" value="UniProtKB-KW"/>
</dbReference>
<evidence type="ECO:0000313" key="6">
    <source>
        <dbReference type="EMBL" id="MBU9734896.1"/>
    </source>
</evidence>